<dbReference type="Pfam" id="PF19278">
    <property type="entry name" value="Hydant_A_C"/>
    <property type="match status" value="1"/>
</dbReference>
<sequence>MSLRIGVDIGGSFADFAVLDESTRTIQTLKVFSRPDAPGSEVLAGIEQLKARHGLDPAQVSYFTHGTTVGVNAVVQRRGLKLALITTRNFEDVLDIGRLKIPDMYHLMSKRPAPLISRDRVFGVDERLGADGSVVAPVDEASVLAAAEALREAGCEGVVVSLLHAYRNPAHERQVKAILQRALQGMFVSCSHEVWPIIREYERTLTATIGGYVQPRVSHYLESLQGALRESGVPVDLKVTKSNGGVMSAEHGKANCVQMILSGTASGVIGAAYIADLCHIPNCMSLDIGGTTADIALIVDGKPQFATGEYIGDFQIHIPSVSVSSVGDGGGSIAWVDELGVLKVGPQSAGSTPGPVCYGKGGTQPTITDAFAVMGVIGSQQLGYNAVQVDVEAARRSIEPLAEKLGTDVLRTAEAIVNVSVSSMYAGVSRVISRFGIDPRVFSLMPFGGAGPMLACYLAKALKVQKLLVPTTPGVLSALGGLIADVKNDFVRTTYCDLNAATVGSLAQAASELEAQARAWLVAEVGTDADAEIDISADMRYRGQSFEIDTPVERAWLEAGAIDSLSQAFHKEHERLYGHGDASAGVQVVAMRLVITSRTPKPELNHIAQGAGVPPRESTLRIWLEGQYRDVPLYRREKLLAGQAFSGPAIVAQDDCTTCVLPGFDARVDTYGNLELTALALN</sequence>
<dbReference type="GO" id="GO:0006749">
    <property type="term" value="P:glutathione metabolic process"/>
    <property type="evidence" value="ECO:0007669"/>
    <property type="project" value="TreeGrafter"/>
</dbReference>
<dbReference type="EMBL" id="HE965806">
    <property type="protein sequence ID" value="CCJ55016.1"/>
    <property type="molecule type" value="Genomic_DNA"/>
</dbReference>
<dbReference type="RefSeq" id="WP_015064682.1">
    <property type="nucleotide sequence ID" value="NC_019382.1"/>
</dbReference>
<dbReference type="InterPro" id="IPR049517">
    <property type="entry name" value="ACX-like_C"/>
</dbReference>
<dbReference type="KEGG" id="bbh:BN112_3099"/>
<dbReference type="Pfam" id="PF05378">
    <property type="entry name" value="Hydant_A_N"/>
    <property type="match status" value="1"/>
</dbReference>
<dbReference type="Proteomes" id="UP000007564">
    <property type="component" value="Chromosome"/>
</dbReference>
<dbReference type="GO" id="GO:0017168">
    <property type="term" value="F:5-oxoprolinase (ATP-hydrolyzing) activity"/>
    <property type="evidence" value="ECO:0007669"/>
    <property type="project" value="TreeGrafter"/>
</dbReference>
<evidence type="ECO:0000313" key="4">
    <source>
        <dbReference type="EMBL" id="CCJ55016.1"/>
    </source>
</evidence>
<dbReference type="HOGENOM" id="CLU_002157_1_2_4"/>
<dbReference type="Pfam" id="PF01968">
    <property type="entry name" value="Hydantoinase_A"/>
    <property type="match status" value="1"/>
</dbReference>
<evidence type="ECO:0000313" key="5">
    <source>
        <dbReference type="Proteomes" id="UP000007564"/>
    </source>
</evidence>
<dbReference type="SUPFAM" id="SSF53067">
    <property type="entry name" value="Actin-like ATPase domain"/>
    <property type="match status" value="1"/>
</dbReference>
<dbReference type="InterPro" id="IPR002821">
    <property type="entry name" value="Hydantoinase_A"/>
</dbReference>
<protein>
    <submittedName>
        <fullName evidence="4">Putative hydantoin utilization protein A</fullName>
    </submittedName>
</protein>
<dbReference type="InterPro" id="IPR045079">
    <property type="entry name" value="Oxoprolinase-like"/>
</dbReference>
<dbReference type="GO" id="GO:0005829">
    <property type="term" value="C:cytosol"/>
    <property type="evidence" value="ECO:0007669"/>
    <property type="project" value="TreeGrafter"/>
</dbReference>
<evidence type="ECO:0000259" key="1">
    <source>
        <dbReference type="Pfam" id="PF01968"/>
    </source>
</evidence>
<feature type="domain" description="Acetophenone carboxylase-like C-terminal" evidence="3">
    <location>
        <begin position="501"/>
        <end position="676"/>
    </location>
</feature>
<dbReference type="OrthoDB" id="9768323at2"/>
<dbReference type="InterPro" id="IPR008040">
    <property type="entry name" value="Hydant_A_N"/>
</dbReference>
<accession>A0A0C6PA59</accession>
<dbReference type="PANTHER" id="PTHR11365:SF23">
    <property type="entry name" value="HYPOTHETICAL 5-OXOPROLINASE (EUROFUNG)-RELATED"/>
    <property type="match status" value="1"/>
</dbReference>
<feature type="domain" description="Hydantoinase A/oxoprolinase" evidence="1">
    <location>
        <begin position="203"/>
        <end position="489"/>
    </location>
</feature>
<dbReference type="PANTHER" id="PTHR11365">
    <property type="entry name" value="5-OXOPROLINASE RELATED"/>
    <property type="match status" value="1"/>
</dbReference>
<name>A0A0C6PA59_BORBO</name>
<dbReference type="InterPro" id="IPR043129">
    <property type="entry name" value="ATPase_NBD"/>
</dbReference>
<evidence type="ECO:0000259" key="2">
    <source>
        <dbReference type="Pfam" id="PF05378"/>
    </source>
</evidence>
<dbReference type="AlphaFoldDB" id="A0A0C6PA59"/>
<feature type="domain" description="Hydantoinase/oxoprolinase N-terminal" evidence="2">
    <location>
        <begin position="4"/>
        <end position="182"/>
    </location>
</feature>
<proteinExistence type="predicted"/>
<evidence type="ECO:0000259" key="3">
    <source>
        <dbReference type="Pfam" id="PF19278"/>
    </source>
</evidence>
<reference evidence="4 5" key="1">
    <citation type="journal article" date="2012" name="BMC Genomics">
        <title>Comparative genomics of the classical Bordetella subspecies: the evolution and exchange of virulence-associated diversity amongst closely related pathogens.</title>
        <authorList>
            <person name="Park J."/>
            <person name="Zhang Y."/>
            <person name="Buboltz A.M."/>
            <person name="Zhang X."/>
            <person name="Schuster S.C."/>
            <person name="Ahuja U."/>
            <person name="Liu M."/>
            <person name="Miller J.F."/>
            <person name="Sebaihia M."/>
            <person name="Bentley S.D."/>
            <person name="Parkhill J."/>
            <person name="Harvill E.T."/>
        </authorList>
    </citation>
    <scope>NUCLEOTIDE SEQUENCE [LARGE SCALE GENOMIC DNA]</scope>
    <source>
        <strain evidence="4 5">253</strain>
    </source>
</reference>
<organism evidence="4 5">
    <name type="scientific">Bordetella bronchiseptica 253</name>
    <dbReference type="NCBI Taxonomy" id="568707"/>
    <lineage>
        <taxon>Bacteria</taxon>
        <taxon>Pseudomonadati</taxon>
        <taxon>Pseudomonadota</taxon>
        <taxon>Betaproteobacteria</taxon>
        <taxon>Burkholderiales</taxon>
        <taxon>Alcaligenaceae</taxon>
        <taxon>Bordetella</taxon>
    </lineage>
</organism>
<gene>
    <name evidence="4" type="primary">hyuA</name>
    <name evidence="4" type="ORF">BN112_3099</name>
</gene>